<dbReference type="InterPro" id="IPR026051">
    <property type="entry name" value="ALG1-like"/>
</dbReference>
<comment type="caution">
    <text evidence="15">The sequence shown here is derived from an EMBL/GenBank/DDBJ whole genome shotgun (WGS) entry which is preliminary data.</text>
</comment>
<evidence type="ECO:0000256" key="10">
    <source>
        <dbReference type="ARBA" id="ARBA00031566"/>
    </source>
</evidence>
<evidence type="ECO:0000256" key="9">
    <source>
        <dbReference type="ARBA" id="ARBA00031434"/>
    </source>
</evidence>
<evidence type="ECO:0000256" key="13">
    <source>
        <dbReference type="SAM" id="Phobius"/>
    </source>
</evidence>
<reference evidence="15 16" key="1">
    <citation type="submission" date="2023-11" db="EMBL/GenBank/DDBJ databases">
        <title>Dfirmibasis_genome.</title>
        <authorList>
            <person name="Edelbroek B."/>
            <person name="Kjellin J."/>
            <person name="Jerlstrom-Hultqvist J."/>
            <person name="Soderbom F."/>
        </authorList>
    </citation>
    <scope>NUCLEOTIDE SEQUENCE [LARGE SCALE GENOMIC DNA]</scope>
    <source>
        <strain evidence="15 16">TNS-C-14</strain>
    </source>
</reference>
<evidence type="ECO:0000256" key="12">
    <source>
        <dbReference type="ARBA" id="ARBA00045071"/>
    </source>
</evidence>
<evidence type="ECO:0000256" key="1">
    <source>
        <dbReference type="ARBA" id="ARBA00004389"/>
    </source>
</evidence>
<evidence type="ECO:0000256" key="8">
    <source>
        <dbReference type="ARBA" id="ARBA00023136"/>
    </source>
</evidence>
<gene>
    <name evidence="15" type="ORF">RB653_000475</name>
</gene>
<sequence length="477" mass="54639">MNRVAVVVLGDIGRSPRMQYHSMSLSKLENTKVTLIGYRESEPHPQIVNNDSIDIEPLKPFPLSMSNSFKKIPFISMLIWPVLAVCKVLFQIIQLMYVLLIKVPSPLNTILVQSPPAIPTIFVMQIVCWLRGVNLVIDWHNLGYTLLKLSLHKSDNHPIIRLAKFIERYFAKNAYAHLFVTNEMKIQLVRDWNLKGKTFVFHDKASPIFKRLTDREQEEFLKTFITKYSIKGEDKVYIESAISKKSIKIPKQQTSIIISSTSWTQDEDFSILLDAIVKYDIEHVVRKNKINNGGEDRGEQDEEVLAENLLFIITGKGPQKEYYQEKINSLLLKKSRIITVWLDSEDYPKLLACCDLGVSLHNSSSGIDLPMKVVDMFGCCLPVLAIDFKCIQELVKVDHNGFLFKDSDQLHQLLNQLFTHPLNQNTLNNGNINGNLVLEGMRKNLSKDRETDTWESNWLTIKPLFISSSSSSKSKKD</sequence>
<keyword evidence="16" id="KW-1185">Reference proteome</keyword>
<comment type="subcellular location">
    <subcellularLocation>
        <location evidence="1">Endoplasmic reticulum membrane</location>
        <topology evidence="1">Single-pass membrane protein</topology>
    </subcellularLocation>
</comment>
<keyword evidence="8 13" id="KW-0472">Membrane</keyword>
<keyword evidence="5 13" id="KW-0812">Transmembrane</keyword>
<evidence type="ECO:0000256" key="3">
    <source>
        <dbReference type="ARBA" id="ARBA00022676"/>
    </source>
</evidence>
<organism evidence="15 16">
    <name type="scientific">Dictyostelium firmibasis</name>
    <dbReference type="NCBI Taxonomy" id="79012"/>
    <lineage>
        <taxon>Eukaryota</taxon>
        <taxon>Amoebozoa</taxon>
        <taxon>Evosea</taxon>
        <taxon>Eumycetozoa</taxon>
        <taxon>Dictyostelia</taxon>
        <taxon>Dictyosteliales</taxon>
        <taxon>Dictyosteliaceae</taxon>
        <taxon>Dictyostelium</taxon>
    </lineage>
</organism>
<dbReference type="FunFam" id="3.40.50.2000:FF:000745">
    <property type="entry name" value="Chitobiosyldiphosphodolichol beta-mannosyltransferase"/>
    <property type="match status" value="1"/>
</dbReference>
<keyword evidence="6" id="KW-0256">Endoplasmic reticulum</keyword>
<feature type="domain" description="Glycosyl transferase family 1" evidence="14">
    <location>
        <begin position="306"/>
        <end position="422"/>
    </location>
</feature>
<keyword evidence="3" id="KW-0328">Glycosyltransferase</keyword>
<dbReference type="Proteomes" id="UP001344447">
    <property type="component" value="Unassembled WGS sequence"/>
</dbReference>
<dbReference type="InterPro" id="IPR001296">
    <property type="entry name" value="Glyco_trans_1"/>
</dbReference>
<comment type="catalytic activity">
    <reaction evidence="12">
        <text>an N,N'-diacetylchitobiosyl-diphospho-di-trans,poly-cis-dolichol + GDP-alpha-D-mannose = a beta-D-Man-(1-&gt;4)-beta-D-GlcNAc-(1-&gt;4)-alpha-D-GlcNAc-diphospho-di-trans,poly-cis-dolichol + GDP + H(+)</text>
        <dbReference type="Rhea" id="RHEA:13865"/>
        <dbReference type="Rhea" id="RHEA-COMP:19510"/>
        <dbReference type="Rhea" id="RHEA-COMP:19511"/>
        <dbReference type="ChEBI" id="CHEBI:15378"/>
        <dbReference type="ChEBI" id="CHEBI:57269"/>
        <dbReference type="ChEBI" id="CHEBI:57527"/>
        <dbReference type="ChEBI" id="CHEBI:58189"/>
        <dbReference type="ChEBI" id="CHEBI:58472"/>
        <dbReference type="EC" id="2.4.1.142"/>
    </reaction>
    <physiologicalReaction direction="left-to-right" evidence="12">
        <dbReference type="Rhea" id="RHEA:13866"/>
    </physiologicalReaction>
</comment>
<comment type="pathway">
    <text evidence="2">Protein modification; protein glycosylation.</text>
</comment>
<evidence type="ECO:0000256" key="6">
    <source>
        <dbReference type="ARBA" id="ARBA00022824"/>
    </source>
</evidence>
<name>A0AAN7UFE0_9MYCE</name>
<accession>A0AAN7UFE0</accession>
<dbReference type="EMBL" id="JAVFKY010000002">
    <property type="protein sequence ID" value="KAK5580458.1"/>
    <property type="molecule type" value="Genomic_DNA"/>
</dbReference>
<evidence type="ECO:0000313" key="15">
    <source>
        <dbReference type="EMBL" id="KAK5580458.1"/>
    </source>
</evidence>
<dbReference type="SUPFAM" id="SSF53756">
    <property type="entry name" value="UDP-Glycosyltransferase/glycogen phosphorylase"/>
    <property type="match status" value="1"/>
</dbReference>
<keyword evidence="4" id="KW-0808">Transferase</keyword>
<dbReference type="Gene3D" id="3.40.50.2000">
    <property type="entry name" value="Glycogen Phosphorylase B"/>
    <property type="match status" value="1"/>
</dbReference>
<proteinExistence type="predicted"/>
<evidence type="ECO:0000259" key="14">
    <source>
        <dbReference type="Pfam" id="PF00534"/>
    </source>
</evidence>
<protein>
    <recommendedName>
        <fullName evidence="10">Beta-1,4-mannosyltransferase</fullName>
    </recommendedName>
    <alternativeName>
        <fullName evidence="11">GDP-Man:GlcNAc2-PP-dolichol mannosyltransferase</fullName>
    </alternativeName>
    <alternativeName>
        <fullName evidence="9">GDP-mannose-dolichol diphosphochitobiose mannosyltransferase</fullName>
    </alternativeName>
</protein>
<evidence type="ECO:0000256" key="7">
    <source>
        <dbReference type="ARBA" id="ARBA00022989"/>
    </source>
</evidence>
<dbReference type="GO" id="GO:0004578">
    <property type="term" value="F:chitobiosyldiphosphodolichol beta-mannosyltransferase activity"/>
    <property type="evidence" value="ECO:0007669"/>
    <property type="project" value="UniProtKB-EC"/>
</dbReference>
<evidence type="ECO:0000313" key="16">
    <source>
        <dbReference type="Proteomes" id="UP001344447"/>
    </source>
</evidence>
<dbReference type="AlphaFoldDB" id="A0AAN7UFE0"/>
<dbReference type="Pfam" id="PF00534">
    <property type="entry name" value="Glycos_transf_1"/>
    <property type="match status" value="1"/>
</dbReference>
<evidence type="ECO:0000256" key="5">
    <source>
        <dbReference type="ARBA" id="ARBA00022692"/>
    </source>
</evidence>
<evidence type="ECO:0000256" key="4">
    <source>
        <dbReference type="ARBA" id="ARBA00022679"/>
    </source>
</evidence>
<dbReference type="PANTHER" id="PTHR13036:SF0">
    <property type="entry name" value="CHITOBIOSYLDIPHOSPHODOLICHOL BETA-MANNOSYLTRANSFERASE"/>
    <property type="match status" value="1"/>
</dbReference>
<feature type="transmembrane region" description="Helical" evidence="13">
    <location>
        <begin position="74"/>
        <end position="97"/>
    </location>
</feature>
<dbReference type="PANTHER" id="PTHR13036">
    <property type="entry name" value="BETA1,4 MANNOSYLTRANSFERASE"/>
    <property type="match status" value="1"/>
</dbReference>
<evidence type="ECO:0000256" key="2">
    <source>
        <dbReference type="ARBA" id="ARBA00004922"/>
    </source>
</evidence>
<keyword evidence="7 13" id="KW-1133">Transmembrane helix</keyword>
<dbReference type="GO" id="GO:0005789">
    <property type="term" value="C:endoplasmic reticulum membrane"/>
    <property type="evidence" value="ECO:0007669"/>
    <property type="project" value="UniProtKB-SubCell"/>
</dbReference>
<evidence type="ECO:0000256" key="11">
    <source>
        <dbReference type="ARBA" id="ARBA00033088"/>
    </source>
</evidence>